<dbReference type="eggNOG" id="KOG4210">
    <property type="taxonomic scope" value="Eukaryota"/>
</dbReference>
<dbReference type="GO" id="GO:0006950">
    <property type="term" value="P:response to stress"/>
    <property type="evidence" value="ECO:0007669"/>
    <property type="project" value="UniProtKB-ARBA"/>
</dbReference>
<dbReference type="STRING" id="65489.A0A0D3H130"/>
<name>A0A0D3H130_9ORYZ</name>
<dbReference type="Proteomes" id="UP000026960">
    <property type="component" value="Chromosome 8"/>
</dbReference>
<dbReference type="PANTHER" id="PTHR33172:SF96">
    <property type="entry name" value="PROTEIN OXIDATIVE STRESS 3 LIKE 3"/>
    <property type="match status" value="1"/>
</dbReference>
<dbReference type="InterPro" id="IPR051992">
    <property type="entry name" value="OxStress_Response_Reg"/>
</dbReference>
<accession>A0A0D3H130</accession>
<organism evidence="4">
    <name type="scientific">Oryza barthii</name>
    <dbReference type="NCBI Taxonomy" id="65489"/>
    <lineage>
        <taxon>Eukaryota</taxon>
        <taxon>Viridiplantae</taxon>
        <taxon>Streptophyta</taxon>
        <taxon>Embryophyta</taxon>
        <taxon>Tracheophyta</taxon>
        <taxon>Spermatophyta</taxon>
        <taxon>Magnoliopsida</taxon>
        <taxon>Liliopsida</taxon>
        <taxon>Poales</taxon>
        <taxon>Poaceae</taxon>
        <taxon>BOP clade</taxon>
        <taxon>Oryzoideae</taxon>
        <taxon>Oryzeae</taxon>
        <taxon>Oryzinae</taxon>
        <taxon>Oryza</taxon>
    </lineage>
</organism>
<reference evidence="4" key="1">
    <citation type="journal article" date="2009" name="Rice">
        <title>De Novo Next Generation Sequencing of Plant Genomes.</title>
        <authorList>
            <person name="Rounsley S."/>
            <person name="Marri P.R."/>
            <person name="Yu Y."/>
            <person name="He R."/>
            <person name="Sisneros N."/>
            <person name="Goicoechea J.L."/>
            <person name="Lee S.J."/>
            <person name="Angelova A."/>
            <person name="Kudrna D."/>
            <person name="Luo M."/>
            <person name="Affourtit J."/>
            <person name="Desany B."/>
            <person name="Knight J."/>
            <person name="Niazi F."/>
            <person name="Egholm M."/>
            <person name="Wing R.A."/>
        </authorList>
    </citation>
    <scope>NUCLEOTIDE SEQUENCE [LARGE SCALE GENOMIC DNA]</scope>
    <source>
        <strain evidence="4">cv. IRGC 105608</strain>
    </source>
</reference>
<dbReference type="Gramene" id="OBART08G17180.1">
    <property type="protein sequence ID" value="OBART08G17180.1"/>
    <property type="gene ID" value="OBART08G17180"/>
</dbReference>
<reference evidence="4" key="2">
    <citation type="submission" date="2015-03" db="UniProtKB">
        <authorList>
            <consortium name="EnsemblPlants"/>
        </authorList>
    </citation>
    <scope>IDENTIFICATION</scope>
</reference>
<dbReference type="PANTHER" id="PTHR33172">
    <property type="entry name" value="OS08G0516900 PROTEIN"/>
    <property type="match status" value="1"/>
</dbReference>
<evidence type="ECO:0000313" key="4">
    <source>
        <dbReference type="EnsemblPlants" id="OBART08G17180.1"/>
    </source>
</evidence>
<feature type="compositionally biased region" description="Polar residues" evidence="3">
    <location>
        <begin position="227"/>
        <end position="242"/>
    </location>
</feature>
<dbReference type="HOGENOM" id="CLU_066544_1_0_1"/>
<feature type="region of interest" description="Disordered" evidence="3">
    <location>
        <begin position="217"/>
        <end position="242"/>
    </location>
</feature>
<proteinExistence type="predicted"/>
<feature type="region of interest" description="Disordered" evidence="3">
    <location>
        <begin position="78"/>
        <end position="104"/>
    </location>
</feature>
<evidence type="ECO:0000313" key="5">
    <source>
        <dbReference type="Proteomes" id="UP000026960"/>
    </source>
</evidence>
<keyword evidence="5" id="KW-1185">Reference proteome</keyword>
<dbReference type="PaxDb" id="65489-OBART08G17180.1"/>
<dbReference type="AlphaFoldDB" id="A0A0D3H130"/>
<dbReference type="EnsemblPlants" id="OBART08G17180.1">
    <property type="protein sequence ID" value="OBART08G17180.1"/>
    <property type="gene ID" value="OBART08G17180"/>
</dbReference>
<sequence length="291" mass="31016">MSPSLTINLKIKTNINQKAITQSLLSLASRSLQICARLCEVIRGVPTAIRAVGFGSDGRMPVDVGRAAAREAAMPAACSSSSIGKDSDECSPPGKEEEEGEEVQSAFVGGGGGLAGLEALEEALPIRRSISKFYNGKSKSFACLKEAVSSCGSAKDIAKAESAYSRKRKNLLAYSIMYETSQETAAEVYETGPPKRLASLSRNSLVTLASSSSRSSSSISIEETELTEQLHSPPSPANDENSAVYNAPALQLGSCDPKTSSVPVRSFSMMDLRRLHRPRSSCRLKDQRTTD</sequence>
<evidence type="ECO:0000256" key="2">
    <source>
        <dbReference type="ARBA" id="ARBA00023242"/>
    </source>
</evidence>
<evidence type="ECO:0000256" key="1">
    <source>
        <dbReference type="ARBA" id="ARBA00004123"/>
    </source>
</evidence>
<comment type="subcellular location">
    <subcellularLocation>
        <location evidence="1">Nucleus</location>
    </subcellularLocation>
</comment>
<protein>
    <submittedName>
        <fullName evidence="4">Uncharacterized protein</fullName>
    </submittedName>
</protein>
<keyword evidence="2" id="KW-0539">Nucleus</keyword>
<evidence type="ECO:0000256" key="3">
    <source>
        <dbReference type="SAM" id="MobiDB-lite"/>
    </source>
</evidence>
<dbReference type="GO" id="GO:0005634">
    <property type="term" value="C:nucleus"/>
    <property type="evidence" value="ECO:0007669"/>
    <property type="project" value="UniProtKB-SubCell"/>
</dbReference>